<accession>A0AAE2CCY5</accession>
<evidence type="ECO:0000313" key="2">
    <source>
        <dbReference type="Proteomes" id="UP001293254"/>
    </source>
</evidence>
<reference evidence="1" key="2">
    <citation type="journal article" date="2024" name="Plant">
        <title>Genomic evolution and insights into agronomic trait innovations of Sesamum species.</title>
        <authorList>
            <person name="Miao H."/>
            <person name="Wang L."/>
            <person name="Qu L."/>
            <person name="Liu H."/>
            <person name="Sun Y."/>
            <person name="Le M."/>
            <person name="Wang Q."/>
            <person name="Wei S."/>
            <person name="Zheng Y."/>
            <person name="Lin W."/>
            <person name="Duan Y."/>
            <person name="Cao H."/>
            <person name="Xiong S."/>
            <person name="Wang X."/>
            <person name="Wei L."/>
            <person name="Li C."/>
            <person name="Ma Q."/>
            <person name="Ju M."/>
            <person name="Zhao R."/>
            <person name="Li G."/>
            <person name="Mu C."/>
            <person name="Tian Q."/>
            <person name="Mei H."/>
            <person name="Zhang T."/>
            <person name="Gao T."/>
            <person name="Zhang H."/>
        </authorList>
    </citation>
    <scope>NUCLEOTIDE SEQUENCE</scope>
    <source>
        <strain evidence="1">3651</strain>
    </source>
</reference>
<reference evidence="1" key="1">
    <citation type="submission" date="2020-06" db="EMBL/GenBank/DDBJ databases">
        <authorList>
            <person name="Li T."/>
            <person name="Hu X."/>
            <person name="Zhang T."/>
            <person name="Song X."/>
            <person name="Zhang H."/>
            <person name="Dai N."/>
            <person name="Sheng W."/>
            <person name="Hou X."/>
            <person name="Wei L."/>
        </authorList>
    </citation>
    <scope>NUCLEOTIDE SEQUENCE</scope>
    <source>
        <strain evidence="1">3651</strain>
        <tissue evidence="1">Leaf</tissue>
    </source>
</reference>
<proteinExistence type="predicted"/>
<gene>
    <name evidence="1" type="ORF">Salat_2575700</name>
</gene>
<name>A0AAE2CCY5_9LAMI</name>
<comment type="caution">
    <text evidence="1">The sequence shown here is derived from an EMBL/GenBank/DDBJ whole genome shotgun (WGS) entry which is preliminary data.</text>
</comment>
<organism evidence="1 2">
    <name type="scientific">Sesamum alatum</name>
    <dbReference type="NCBI Taxonomy" id="300844"/>
    <lineage>
        <taxon>Eukaryota</taxon>
        <taxon>Viridiplantae</taxon>
        <taxon>Streptophyta</taxon>
        <taxon>Embryophyta</taxon>
        <taxon>Tracheophyta</taxon>
        <taxon>Spermatophyta</taxon>
        <taxon>Magnoliopsida</taxon>
        <taxon>eudicotyledons</taxon>
        <taxon>Gunneridae</taxon>
        <taxon>Pentapetalae</taxon>
        <taxon>asterids</taxon>
        <taxon>lamiids</taxon>
        <taxon>Lamiales</taxon>
        <taxon>Pedaliaceae</taxon>
        <taxon>Sesamum</taxon>
    </lineage>
</organism>
<protein>
    <submittedName>
        <fullName evidence="1">Uncharacterized protein</fullName>
    </submittedName>
</protein>
<dbReference type="EMBL" id="JACGWO010000010">
    <property type="protein sequence ID" value="KAK4417500.1"/>
    <property type="molecule type" value="Genomic_DNA"/>
</dbReference>
<keyword evidence="2" id="KW-1185">Reference proteome</keyword>
<evidence type="ECO:0000313" key="1">
    <source>
        <dbReference type="EMBL" id="KAK4417500.1"/>
    </source>
</evidence>
<feature type="non-terminal residue" evidence="1">
    <location>
        <position position="168"/>
    </location>
</feature>
<dbReference type="AlphaFoldDB" id="A0AAE2CCY5"/>
<dbReference type="Proteomes" id="UP001293254">
    <property type="component" value="Unassembled WGS sequence"/>
</dbReference>
<sequence length="168" mass="18696">MPAINISSNSVPKTPLHAKVYISDMAESQVNNVVVVETVPNVNIVAPNVTDIVIFGNIHVACSNPAESANNINAAENQPQFDTKANSTQNTHTTHAAENLHSNKNIVDTSKSNYIIENQEYFNYDDPLLVDLLGKNWDLENKQTHKDKSVIEEIGALNDLFDRNRQER</sequence>